<dbReference type="PROSITE" id="PS50004">
    <property type="entry name" value="C2"/>
    <property type="match status" value="1"/>
</dbReference>
<dbReference type="InterPro" id="IPR035892">
    <property type="entry name" value="C2_domain_sf"/>
</dbReference>
<dbReference type="CDD" id="cd21677">
    <property type="entry name" value="SMP_SYT"/>
    <property type="match status" value="1"/>
</dbReference>
<reference key="1">
    <citation type="journal article" date="2000" name="Nature">
        <title>Sequence and analysis of chromosome 3 of the plant Arabidopsis thaliana.</title>
        <authorList>
            <consortium name="European Union Chromosome 3 Arabidopsis Sequencing Consortium"/>
            <consortium name="Institute for Genomic Research"/>
            <consortium name="Kazusa DNA Research Institute"/>
            <person name="Salanoubat M."/>
            <person name="Lemcke K."/>
            <person name="Rieger M."/>
            <person name="Ansorge W."/>
            <person name="Unseld M."/>
            <person name="Fartmann B."/>
            <person name="Valle G."/>
            <person name="Blocker H."/>
            <person name="Perez-Alonso M."/>
            <person name="Obermaier B."/>
            <person name="Delseny M."/>
            <person name="Boutry M."/>
            <person name="Grivell L.A."/>
            <person name="Mache R."/>
            <person name="Puigdomenech P."/>
            <person name="De Simone V."/>
            <person name="Choisne N."/>
            <person name="Artiguenave F."/>
            <person name="Robert C."/>
            <person name="Brottier P."/>
            <person name="Wincker P."/>
            <person name="Cattolico L."/>
            <person name="Weissenbach J."/>
            <person name="Saurin W."/>
            <person name="Quetier F."/>
            <person name="Schafer M."/>
            <person name="Muller-Auer S."/>
            <person name="Gabel C."/>
            <person name="Fuchs M."/>
            <person name="Benes V."/>
            <person name="Wurmbach E."/>
            <person name="Drzonek H."/>
            <person name="Erfle H."/>
            <person name="Jordan N."/>
            <person name="Bangert S."/>
            <person name="Wiedelmann R."/>
            <person name="Kranz H."/>
            <person name="Voss H."/>
            <person name="Holland R."/>
            <person name="Brandt P."/>
            <person name="Nyakatura G."/>
            <person name="Vezzi A."/>
            <person name="D'Angelo M."/>
            <person name="Pallavicini A."/>
            <person name="Toppo S."/>
            <person name="Simionati B."/>
            <person name="Conrad A."/>
            <person name="Hornischer K."/>
            <person name="Kauer G."/>
            <person name="Lohnert T.H."/>
            <person name="Nordsiek G."/>
            <person name="Reichelt J."/>
            <person name="Scharfe M."/>
            <person name="Schon O."/>
            <person name="Bargues M."/>
            <person name="Terol J."/>
            <person name="Climent J."/>
            <person name="Navarro P."/>
            <person name="Collado C."/>
            <person name="Perez-Perez A."/>
            <person name="Ottenwalder B."/>
            <person name="Duchemin D."/>
            <person name="Cooke R."/>
            <person name="Laudie M."/>
            <person name="Berger-Llauro C."/>
            <person name="Purnelle B."/>
            <person name="Masuy D."/>
            <person name="de Haan M."/>
            <person name="Maarse A.C."/>
            <person name="Alcaraz J.P."/>
            <person name="Cottet A."/>
            <person name="Casacuberta E."/>
            <person name="Monfort A."/>
            <person name="Argiriou A."/>
            <person name="flores M."/>
            <person name="Liguori R."/>
            <person name="Vitale D."/>
            <person name="Mannhaupt G."/>
            <person name="Haase D."/>
            <person name="Schoof H."/>
            <person name="Rudd S."/>
            <person name="Zaccaria P."/>
            <person name="Mewes H.W."/>
            <person name="Mayer K.F."/>
            <person name="Kaul S."/>
            <person name="Town C.D."/>
            <person name="Koo H.L."/>
            <person name="Tallon L.J."/>
            <person name="Jenkins J."/>
            <person name="Rooney T."/>
            <person name="Rizzo M."/>
            <person name="Walts A."/>
            <person name="Utterback T."/>
            <person name="Fujii C.Y."/>
            <person name="Shea T.P."/>
            <person name="Creasy T.H."/>
            <person name="Haas B."/>
            <person name="Maiti R."/>
            <person name="Wu D."/>
            <person name="Peterson J."/>
            <person name="Van Aken S."/>
            <person name="Pai G."/>
            <person name="Militscher J."/>
            <person name="Sellers P."/>
            <person name="Gill J.E."/>
            <person name="Feldblyum T.V."/>
            <person name="Preuss D."/>
            <person name="Lin X."/>
            <person name="Nierman W.C."/>
            <person name="Salzberg S.L."/>
            <person name="White O."/>
            <person name="Venter J.C."/>
            <person name="Fraser C.M."/>
            <person name="Kaneko T."/>
            <person name="Nakamura Y."/>
            <person name="Sato S."/>
            <person name="Kato T."/>
            <person name="Asamizu E."/>
            <person name="Sasamoto S."/>
            <person name="Kimura T."/>
            <person name="Idesawa K."/>
            <person name="Kawashima K."/>
            <person name="Kishida Y."/>
            <person name="Kiyokawa C."/>
            <person name="Kohara M."/>
            <person name="Matsumoto M."/>
            <person name="Matsuno A."/>
            <person name="Muraki A."/>
            <person name="Nakayama S."/>
            <person name="Nakazaki N."/>
            <person name="Shinpo S."/>
            <person name="Takeuchi C."/>
            <person name="Wada T."/>
            <person name="Watanabe A."/>
            <person name="Yamada M."/>
            <person name="Yasuda M."/>
            <person name="Tabata S."/>
        </authorList>
    </citation>
    <scope>NUCLEOTIDE SEQUENCE [LARGE SCALE GENOMIC DNA]</scope>
    <source>
        <strain>cv. Columbia</strain>
    </source>
</reference>
<evidence type="ECO:0000313" key="3">
    <source>
        <dbReference type="EMBL" id="CAB94139.1"/>
    </source>
</evidence>
<dbReference type="AlphaFoldDB" id="Q9LDM1"/>
<dbReference type="InterPro" id="IPR036691">
    <property type="entry name" value="Endo/exonu/phosph_ase_sf"/>
</dbReference>
<accession>Q9LDM1</accession>
<proteinExistence type="predicted"/>
<dbReference type="EMBL" id="AL358732">
    <property type="protein sequence ID" value="CAB94131.1"/>
    <property type="molecule type" value="Genomic_DNA"/>
</dbReference>
<dbReference type="Gene3D" id="2.60.40.150">
    <property type="entry name" value="C2 domain"/>
    <property type="match status" value="1"/>
</dbReference>
<dbReference type="Pfam" id="PF00168">
    <property type="entry name" value="C2"/>
    <property type="match status" value="1"/>
</dbReference>
<dbReference type="EMBL" id="AL358732">
    <property type="protein sequence ID" value="CAB94139.1"/>
    <property type="molecule type" value="Genomic_DNA"/>
</dbReference>
<dbReference type="GO" id="GO:0008289">
    <property type="term" value="F:lipid binding"/>
    <property type="evidence" value="ECO:0007669"/>
    <property type="project" value="InterPro"/>
</dbReference>
<reference evidence="3" key="2">
    <citation type="submission" date="2000-06" db="EMBL/GenBank/DDBJ databases">
        <authorList>
            <person name="Choisne N."/>
            <person name="Robert C."/>
            <person name="Brottier P."/>
            <person name="Wincker P."/>
            <person name="Cattolico L."/>
            <person name="Artiguenave F."/>
            <person name="Saurin W."/>
            <person name="Weissenbach J."/>
            <person name="Mewes H.W."/>
            <person name="Rudd S."/>
            <person name="Lemcke K."/>
            <person name="Mayer K.F.X."/>
            <person name="Quetier F."/>
            <person name="Salanoubat M."/>
        </authorList>
    </citation>
    <scope>NUCLEOTIDE SEQUENCE</scope>
</reference>
<dbReference type="SMART" id="SM00239">
    <property type="entry name" value="C2"/>
    <property type="match status" value="1"/>
</dbReference>
<protein>
    <submittedName>
        <fullName evidence="3">Uncharacterized protein T27I15_120</fullName>
    </submittedName>
    <submittedName>
        <fullName evidence="2">Uncharacterized protein T27I15_40</fullName>
    </submittedName>
</protein>
<name>Q9LDM1_ARATH</name>
<dbReference type="SUPFAM" id="SSF49562">
    <property type="entry name" value="C2 domain (Calcium/lipid-binding domain, CaLB)"/>
    <property type="match status" value="1"/>
</dbReference>
<reference evidence="3" key="3">
    <citation type="submission" date="2000-06" db="EMBL/GenBank/DDBJ databases">
        <authorList>
            <person name="EU Arabidopsis sequencing project"/>
        </authorList>
    </citation>
    <scope>NUCLEOTIDE SEQUENCE</scope>
</reference>
<dbReference type="InterPro" id="IPR045050">
    <property type="entry name" value="Synaptotagmin_plant"/>
</dbReference>
<dbReference type="SUPFAM" id="SSF56219">
    <property type="entry name" value="DNase I-like"/>
    <property type="match status" value="1"/>
</dbReference>
<organism evidence="3">
    <name type="scientific">Arabidopsis thaliana</name>
    <name type="common">Mouse-ear cress</name>
    <dbReference type="NCBI Taxonomy" id="3702"/>
    <lineage>
        <taxon>Eukaryota</taxon>
        <taxon>Viridiplantae</taxon>
        <taxon>Streptophyta</taxon>
        <taxon>Embryophyta</taxon>
        <taxon>Tracheophyta</taxon>
        <taxon>Spermatophyta</taxon>
        <taxon>Magnoliopsida</taxon>
        <taxon>eudicotyledons</taxon>
        <taxon>Gunneridae</taxon>
        <taxon>Pentapetalae</taxon>
        <taxon>rosids</taxon>
        <taxon>malvids</taxon>
        <taxon>Brassicales</taxon>
        <taxon>Brassicaceae</taxon>
        <taxon>Camelineae</taxon>
        <taxon>Arabidopsis</taxon>
    </lineage>
</organism>
<dbReference type="ExpressionAtlas" id="Q9LDM1">
    <property type="expression patterns" value="baseline"/>
</dbReference>
<dbReference type="PANTHER" id="PTHR10774">
    <property type="entry name" value="EXTENDED SYNAPTOTAGMIN-RELATED"/>
    <property type="match status" value="1"/>
</dbReference>
<dbReference type="PANTHER" id="PTHR10774:SF190">
    <property type="entry name" value="C2 CALCIUM_LIPID-BINDING ENDONUCLEASE_EXONUCLEASE_PHOSPHATASE-RELATED"/>
    <property type="match status" value="1"/>
</dbReference>
<dbReference type="PIR" id="T50516">
    <property type="entry name" value="T50516"/>
</dbReference>
<evidence type="ECO:0000313" key="2">
    <source>
        <dbReference type="EMBL" id="CAB94131.1"/>
    </source>
</evidence>
<gene>
    <name evidence="3" type="primary">T27I15_120</name>
    <name evidence="2" type="synonym">T27I15_40</name>
</gene>
<dbReference type="Gene3D" id="3.60.10.10">
    <property type="entry name" value="Endonuclease/exonuclease/phosphatase"/>
    <property type="match status" value="1"/>
</dbReference>
<evidence type="ECO:0000259" key="1">
    <source>
        <dbReference type="PROSITE" id="PS50004"/>
    </source>
</evidence>
<sequence>MAGWSRMMTYRSIKRVSKAVDMKVLGSLSRDDFEENFVVKWLNKLLSKMWPYIAEAATMVVRYSVEPLLEDYRPPGITSLKFSKLTLVSRKVKSQWTLIFDGGVTALVASIPIQLKDLQVFTVARVIFQLADEIPRISAVVVALLAEPKPRIDYTLKAVRGSLTAIPGLSAMIDDTVDTIVIDMLQWPHRIVFPIGGIPVDLSDFELKPQRKLIAIENNLNPVWDQTFELIVEDKETQSLTVEVFDKDVGQDERLGLVKLPLSSLEAGVTKELELNLSKMWPYIAETIFRPNGAHRCHNYMKYPNIMKLGEAAILHYTYSKFSDLTARRDRCCCKPKEEDVKICFMLDFDRAISPRNKKFQQGLMSNATVKSVPFSINNSKGKELKIVGAAMGSDSDRDEIEAMTVQELKSHIEASLYSFRFSCCFVIVSVDIQILDANKNLSQLYDFIWTAILPAYGIENREKRVKQSTEKNLKAKVVSSKDISKEWKNIKPLRVRYGTGLSGSDHDMEGRMVTAEFDSFYLISTYVPNSVDGLKGLDLEKSKPVVLTGDLNCAHEEIDIFNPAVTNSSSSLPCFSIESNLSGFIILHHIL</sequence>
<feature type="domain" description="C2" evidence="1">
    <location>
        <begin position="136"/>
        <end position="277"/>
    </location>
</feature>
<dbReference type="InterPro" id="IPR000008">
    <property type="entry name" value="C2_dom"/>
</dbReference>